<evidence type="ECO:0000313" key="1">
    <source>
        <dbReference type="EMBL" id="KAK7309496.1"/>
    </source>
</evidence>
<comment type="caution">
    <text evidence="1">The sequence shown here is derived from an EMBL/GenBank/DDBJ whole genome shotgun (WGS) entry which is preliminary data.</text>
</comment>
<reference evidence="1 2" key="1">
    <citation type="submission" date="2024-01" db="EMBL/GenBank/DDBJ databases">
        <title>The genomes of 5 underutilized Papilionoideae crops provide insights into root nodulation and disease resistance.</title>
        <authorList>
            <person name="Yuan L."/>
        </authorList>
    </citation>
    <scope>NUCLEOTIDE SEQUENCE [LARGE SCALE GENOMIC DNA]</scope>
    <source>
        <strain evidence="1">LY-2023</strain>
        <tissue evidence="1">Leaf</tissue>
    </source>
</reference>
<keyword evidence="2" id="KW-1185">Reference proteome</keyword>
<gene>
    <name evidence="1" type="ORF">RJT34_06268</name>
</gene>
<protein>
    <submittedName>
        <fullName evidence="1">Uncharacterized protein</fullName>
    </submittedName>
</protein>
<sequence>MCPRCSALPETFTYCVRDCPLSKMVWTHLGIQVDLDFKALDAWSHGYRRVLCHCDSEVVDLAHTSGKANANADLLAKLGASP</sequence>
<dbReference type="AlphaFoldDB" id="A0AAN9K403"/>
<name>A0AAN9K403_CLITE</name>
<evidence type="ECO:0000313" key="2">
    <source>
        <dbReference type="Proteomes" id="UP001359559"/>
    </source>
</evidence>
<dbReference type="EMBL" id="JAYKXN010000002">
    <property type="protein sequence ID" value="KAK7309496.1"/>
    <property type="molecule type" value="Genomic_DNA"/>
</dbReference>
<organism evidence="1 2">
    <name type="scientific">Clitoria ternatea</name>
    <name type="common">Butterfly pea</name>
    <dbReference type="NCBI Taxonomy" id="43366"/>
    <lineage>
        <taxon>Eukaryota</taxon>
        <taxon>Viridiplantae</taxon>
        <taxon>Streptophyta</taxon>
        <taxon>Embryophyta</taxon>
        <taxon>Tracheophyta</taxon>
        <taxon>Spermatophyta</taxon>
        <taxon>Magnoliopsida</taxon>
        <taxon>eudicotyledons</taxon>
        <taxon>Gunneridae</taxon>
        <taxon>Pentapetalae</taxon>
        <taxon>rosids</taxon>
        <taxon>fabids</taxon>
        <taxon>Fabales</taxon>
        <taxon>Fabaceae</taxon>
        <taxon>Papilionoideae</taxon>
        <taxon>50 kb inversion clade</taxon>
        <taxon>NPAAA clade</taxon>
        <taxon>indigoferoid/millettioid clade</taxon>
        <taxon>Phaseoleae</taxon>
        <taxon>Clitoria</taxon>
    </lineage>
</organism>
<proteinExistence type="predicted"/>
<accession>A0AAN9K403</accession>
<dbReference type="Proteomes" id="UP001359559">
    <property type="component" value="Unassembled WGS sequence"/>
</dbReference>